<proteinExistence type="predicted"/>
<protein>
    <submittedName>
        <fullName evidence="1">LH1</fullName>
    </submittedName>
</protein>
<name>K9MNU2_9ADEN</name>
<evidence type="ECO:0000313" key="2">
    <source>
        <dbReference type="Proteomes" id="UP000108614"/>
    </source>
</evidence>
<dbReference type="RefSeq" id="YP_007346994.1">
    <property type="nucleotide sequence ID" value="NC_020074.1"/>
</dbReference>
<keyword evidence="2" id="KW-1185">Reference proteome</keyword>
<accession>K9MNU2</accession>
<sequence>MDILQAPLIIKDVDCEWMEELHRSKFHFFDWYAVKFYQQGPVSWLSLRNLFFIDEMWLPIAFAIANKQFGLVHYYREGKGKCFVVNAATTDDKWACEYLLFLCSFLHSKDKSSFPGPTRWFIEEV</sequence>
<dbReference type="EMBL" id="JQ345700">
    <property type="protein sequence ID" value="AFV70630.1"/>
    <property type="molecule type" value="Genomic_DNA"/>
</dbReference>
<reference evidence="1 2" key="1">
    <citation type="submission" date="2011-12" db="EMBL/GenBank/DDBJ databases">
        <title>Genome analysis of Bovine adenovirus 6 reveals a need to establish a new species: Bovine adenovirus E.</title>
        <authorList>
            <person name="Erdei N."/>
            <person name="Szathmary R."/>
            <person name="Harrach B."/>
            <person name="Benko M."/>
        </authorList>
    </citation>
    <scope>NUCLEOTIDE SEQUENCE [LARGE SCALE GENOMIC DNA]</scope>
    <source>
        <strain evidence="1">671130</strain>
    </source>
</reference>
<dbReference type="KEGG" id="vg:14443549"/>
<dbReference type="GeneID" id="14443549"/>
<dbReference type="Proteomes" id="UP000108614">
    <property type="component" value="Segment"/>
</dbReference>
<organism evidence="1 2">
    <name type="scientific">Bovine adenovirus 6</name>
    <dbReference type="NCBI Taxonomy" id="111167"/>
    <lineage>
        <taxon>Viruses</taxon>
        <taxon>Varidnaviria</taxon>
        <taxon>Bamfordvirae</taxon>
        <taxon>Preplasmiviricota</taxon>
        <taxon>Polisuviricotina</taxon>
        <taxon>Pharingeaviricetes</taxon>
        <taxon>Rowavirales</taxon>
        <taxon>Adenoviridae</taxon>
        <taxon>Barthadenovirus</taxon>
        <taxon>Barthadenovirus bossextum</taxon>
        <taxon>Bovine atadenovirus E</taxon>
    </lineage>
</organism>
<dbReference type="OrthoDB" id="25961at10239"/>
<evidence type="ECO:0000313" key="1">
    <source>
        <dbReference type="EMBL" id="AFV70630.1"/>
    </source>
</evidence>